<sequence length="1022" mass="119762">MTEEWLPKIQSGFKRIDLFGKPIGLNYKSQDKFQTVFGGIITILMIIVLCLFFQKNISQFINKEEIKVSYVQDYNSNPTNLVLDLNKFMFAIQITQNNFISKPLFEVYLENRHYQRFDNGTQGQKRQQLFMEPCTLSHWSNIGSDFDWNTTYQQLGFSDWLCPKKNQTIILGGDYTSTDFYFLKISINKCDPNKVQNEFTPYSSCASQDDIQKVLDLRGGTAVCSIYFSNKIVNPQNYNPISNYLSDETFFNFQPTKLYTSANIFFQQVEIDTDQSLMPQQDIEQNIFPYYSPRDFREQIEAGSPDQYAVFYFRRSSISNTYKRSFQKIDDLISYIGGFFQAILMVLGFIVGYYNEWVFIVDIANRLYNFKQKEKKRNIIQRQEEINRLLEEQNKNSLNNIASQNKSFSENAQNQSHSQNMRNNSKKSSLRAEDIRSIIKQRSKTIKMSLNSHFRQRLSQIQQNPQMNETNSKLSQMSEINSPFKQEQHNQNLPIIQESDNDFGTQKQLINPNPADKKQQFALNKQTNLKNNEFNQKTDAFKQDDYSEENLEMNRTHKFQILKDSSNVSLMNQQQHSKQDNTLVIELQKNSQKIDSSNLFDGKNNEQKQLKINHFDHTELKQNSNESHTQIQLKDITPNSLQEAQEQEKITKGFQFKSRKSFLMSQFEDILQRQQGVILGARFFVNKLFFGLLFQSDENELIEKSAQLVSKDLDIYEILYKLQEIEKMKRILFDSQQLILFNFFPKPEIGGQAQEEFLNRDSLINQYQKKKKQSNVSSINQNSQNKSSKAVSNALIALSRMKRGINKMRRSSFSDIKAYKRLYEAYEFIVEDQNLNKIDMNKRLIKLLGKEMEDIFNTSKLLKFNEDDQSPNLYQNQRRKGLIGQNKQKTFVRGKTFADVIVASDPDISNEDQLEQEQDISDQQIEEGYNQNLDENNFNKNNSYNSFQIKFNNHSKQEIPIKKDFQLEEQLNDSVQREVPSEDTDKNQQPQIKCLNHAIFDQHILNNNSSANINIKLSDSNK</sequence>
<keyword evidence="1" id="KW-0175">Coiled coil</keyword>
<dbReference type="GO" id="GO:0005634">
    <property type="term" value="C:nucleus"/>
    <property type="evidence" value="ECO:0007669"/>
    <property type="project" value="TreeGrafter"/>
</dbReference>
<dbReference type="EMBL" id="GG662621">
    <property type="protein sequence ID" value="EAS00224.3"/>
    <property type="molecule type" value="Genomic_DNA"/>
</dbReference>
<dbReference type="Proteomes" id="UP000009168">
    <property type="component" value="Unassembled WGS sequence"/>
</dbReference>
<dbReference type="RefSeq" id="XP_001020469.3">
    <property type="nucleotide sequence ID" value="XM_001020469.3"/>
</dbReference>
<dbReference type="eggNOG" id="ENOG502SJ6P">
    <property type="taxonomic scope" value="Eukaryota"/>
</dbReference>
<feature type="coiled-coil region" evidence="1">
    <location>
        <begin position="372"/>
        <end position="400"/>
    </location>
</feature>
<gene>
    <name evidence="4" type="ORF">TTHERM_00215990</name>
</gene>
<evidence type="ECO:0000313" key="5">
    <source>
        <dbReference type="Proteomes" id="UP000009168"/>
    </source>
</evidence>
<accession>I7MKS5</accession>
<proteinExistence type="predicted"/>
<evidence type="ECO:0000256" key="1">
    <source>
        <dbReference type="SAM" id="Coils"/>
    </source>
</evidence>
<dbReference type="OrthoDB" id="290621at2759"/>
<organism evidence="4 5">
    <name type="scientific">Tetrahymena thermophila (strain SB210)</name>
    <dbReference type="NCBI Taxonomy" id="312017"/>
    <lineage>
        <taxon>Eukaryota</taxon>
        <taxon>Sar</taxon>
        <taxon>Alveolata</taxon>
        <taxon>Ciliophora</taxon>
        <taxon>Intramacronucleata</taxon>
        <taxon>Oligohymenophorea</taxon>
        <taxon>Hymenostomatida</taxon>
        <taxon>Tetrahymenina</taxon>
        <taxon>Tetrahymenidae</taxon>
        <taxon>Tetrahymena</taxon>
    </lineage>
</organism>
<evidence type="ECO:0000256" key="2">
    <source>
        <dbReference type="SAM" id="MobiDB-lite"/>
    </source>
</evidence>
<keyword evidence="5" id="KW-1185">Reference proteome</keyword>
<dbReference type="FunCoup" id="I7MKS5">
    <property type="interactions" value="57"/>
</dbReference>
<keyword evidence="3" id="KW-1133">Transmembrane helix</keyword>
<dbReference type="PANTHER" id="PTHR31398">
    <property type="entry name" value="MEIOTIC NUCLEAR DIVISION PROTEIN 1 HOMOLOG"/>
    <property type="match status" value="1"/>
</dbReference>
<dbReference type="GeneID" id="7839411"/>
<feature type="region of interest" description="Disordered" evidence="2">
    <location>
        <begin position="409"/>
        <end position="432"/>
    </location>
</feature>
<dbReference type="GO" id="GO:0007131">
    <property type="term" value="P:reciprocal meiotic recombination"/>
    <property type="evidence" value="ECO:0007669"/>
    <property type="project" value="TreeGrafter"/>
</dbReference>
<feature type="transmembrane region" description="Helical" evidence="3">
    <location>
        <begin position="33"/>
        <end position="53"/>
    </location>
</feature>
<dbReference type="KEGG" id="tet:TTHERM_00215990"/>
<keyword evidence="3 4" id="KW-0812">Transmembrane</keyword>
<reference evidence="5" key="1">
    <citation type="journal article" date="2006" name="PLoS Biol.">
        <title>Macronuclear genome sequence of the ciliate Tetrahymena thermophila, a model eukaryote.</title>
        <authorList>
            <person name="Eisen J.A."/>
            <person name="Coyne R.S."/>
            <person name="Wu M."/>
            <person name="Wu D."/>
            <person name="Thiagarajan M."/>
            <person name="Wortman J.R."/>
            <person name="Badger J.H."/>
            <person name="Ren Q."/>
            <person name="Amedeo P."/>
            <person name="Jones K.M."/>
            <person name="Tallon L.J."/>
            <person name="Delcher A.L."/>
            <person name="Salzberg S.L."/>
            <person name="Silva J.C."/>
            <person name="Haas B.J."/>
            <person name="Majoros W.H."/>
            <person name="Farzad M."/>
            <person name="Carlton J.M."/>
            <person name="Smith R.K. Jr."/>
            <person name="Garg J."/>
            <person name="Pearlman R.E."/>
            <person name="Karrer K.M."/>
            <person name="Sun L."/>
            <person name="Manning G."/>
            <person name="Elde N.C."/>
            <person name="Turkewitz A.P."/>
            <person name="Asai D.J."/>
            <person name="Wilkes D.E."/>
            <person name="Wang Y."/>
            <person name="Cai H."/>
            <person name="Collins K."/>
            <person name="Stewart B.A."/>
            <person name="Lee S.R."/>
            <person name="Wilamowska K."/>
            <person name="Weinberg Z."/>
            <person name="Ruzzo W.L."/>
            <person name="Wloga D."/>
            <person name="Gaertig J."/>
            <person name="Frankel J."/>
            <person name="Tsao C.-C."/>
            <person name="Gorovsky M.A."/>
            <person name="Keeling P.J."/>
            <person name="Waller R.F."/>
            <person name="Patron N.J."/>
            <person name="Cherry J.M."/>
            <person name="Stover N.A."/>
            <person name="Krieger C.J."/>
            <person name="del Toro C."/>
            <person name="Ryder H.F."/>
            <person name="Williamson S.C."/>
            <person name="Barbeau R.A."/>
            <person name="Hamilton E.P."/>
            <person name="Orias E."/>
        </authorList>
    </citation>
    <scope>NUCLEOTIDE SEQUENCE [LARGE SCALE GENOMIC DNA]</scope>
    <source>
        <strain evidence="5">SB210</strain>
    </source>
</reference>
<protein>
    <submittedName>
        <fullName evidence="4">Transmembrane protein, putative</fullName>
    </submittedName>
</protein>
<feature type="compositionally biased region" description="Polar residues" evidence="2">
    <location>
        <begin position="409"/>
        <end position="423"/>
    </location>
</feature>
<dbReference type="AlphaFoldDB" id="I7MKS5"/>
<dbReference type="PANTHER" id="PTHR31398:SF0">
    <property type="entry name" value="MEIOTIC NUCLEAR DIVISION PROTEIN 1 HOMOLOG"/>
    <property type="match status" value="1"/>
</dbReference>
<dbReference type="InParanoid" id="I7MKS5"/>
<keyword evidence="3" id="KW-0472">Membrane</keyword>
<name>I7MKS5_TETTS</name>
<evidence type="ECO:0000256" key="3">
    <source>
        <dbReference type="SAM" id="Phobius"/>
    </source>
</evidence>
<feature type="transmembrane region" description="Helical" evidence="3">
    <location>
        <begin position="332"/>
        <end position="354"/>
    </location>
</feature>
<evidence type="ECO:0000313" key="4">
    <source>
        <dbReference type="EMBL" id="EAS00224.3"/>
    </source>
</evidence>